<dbReference type="AlphaFoldDB" id="A0A2G7FG31"/>
<keyword evidence="1 3" id="KW-0597">Phosphoprotein</keyword>
<evidence type="ECO:0000313" key="7">
    <source>
        <dbReference type="Proteomes" id="UP000231358"/>
    </source>
</evidence>
<proteinExistence type="predicted"/>
<feature type="compositionally biased region" description="Low complexity" evidence="4">
    <location>
        <begin position="1"/>
        <end position="19"/>
    </location>
</feature>
<dbReference type="PROSITE" id="PS50110">
    <property type="entry name" value="RESPONSE_REGULATORY"/>
    <property type="match status" value="1"/>
</dbReference>
<keyword evidence="7" id="KW-1185">Reference proteome</keyword>
<dbReference type="Pfam" id="PF00072">
    <property type="entry name" value="Response_reg"/>
    <property type="match status" value="1"/>
</dbReference>
<protein>
    <submittedName>
        <fullName evidence="6">Sensory transduction histidine kinase</fullName>
    </submittedName>
</protein>
<sequence length="202" mass="22664">MVQQTSSATTSSSSSSQSACEDQPHKMSTRPDSFRASRSISYPTDRRTKTNLHILVAEDDPTNSTILRKRLEMSGHTVYLTRDGKECASVFREKANCFDAVLMDLQMPVVDGLTATKMIRESEQSSARGGALKKRVPILVVSSSSKEKDRQVYIDTGFDGWIMKPVGLHRIGDLLDGVYENERRSNYIYRPGMWDEGGWFEG</sequence>
<keyword evidence="6" id="KW-0418">Kinase</keyword>
<accession>A0A2G7FG31</accession>
<evidence type="ECO:0000259" key="5">
    <source>
        <dbReference type="PROSITE" id="PS50110"/>
    </source>
</evidence>
<dbReference type="Gene3D" id="3.40.50.2300">
    <property type="match status" value="1"/>
</dbReference>
<evidence type="ECO:0000256" key="1">
    <source>
        <dbReference type="ARBA" id="ARBA00022553"/>
    </source>
</evidence>
<dbReference type="SUPFAM" id="SSF52172">
    <property type="entry name" value="CheY-like"/>
    <property type="match status" value="1"/>
</dbReference>
<gene>
    <name evidence="6" type="ORF">AARAC_000375</name>
</gene>
<reference evidence="6 7" key="1">
    <citation type="submission" date="2017-05" db="EMBL/GenBank/DDBJ databases">
        <title>Genome sequence for an aflatoxigenic pathogen of Argentinian peanut, Aspergillus arachidicola.</title>
        <authorList>
            <person name="Moore G."/>
            <person name="Beltz S.B."/>
            <person name="Mack B.M."/>
        </authorList>
    </citation>
    <scope>NUCLEOTIDE SEQUENCE [LARGE SCALE GENOMIC DNA]</scope>
    <source>
        <strain evidence="6 7">CBS 117610</strain>
    </source>
</reference>
<keyword evidence="6" id="KW-0808">Transferase</keyword>
<evidence type="ECO:0000256" key="4">
    <source>
        <dbReference type="SAM" id="MobiDB-lite"/>
    </source>
</evidence>
<name>A0A2G7FG31_9EURO</name>
<dbReference type="SMART" id="SM00448">
    <property type="entry name" value="REC"/>
    <property type="match status" value="1"/>
</dbReference>
<evidence type="ECO:0000256" key="2">
    <source>
        <dbReference type="ARBA" id="ARBA00023012"/>
    </source>
</evidence>
<dbReference type="PANTHER" id="PTHR45339:SF1">
    <property type="entry name" value="HYBRID SIGNAL TRANSDUCTION HISTIDINE KINASE J"/>
    <property type="match status" value="1"/>
</dbReference>
<dbReference type="PANTHER" id="PTHR45339">
    <property type="entry name" value="HYBRID SIGNAL TRANSDUCTION HISTIDINE KINASE J"/>
    <property type="match status" value="1"/>
</dbReference>
<comment type="caution">
    <text evidence="6">The sequence shown here is derived from an EMBL/GenBank/DDBJ whole genome shotgun (WGS) entry which is preliminary data.</text>
</comment>
<evidence type="ECO:0000256" key="3">
    <source>
        <dbReference type="PROSITE-ProRule" id="PRU00169"/>
    </source>
</evidence>
<dbReference type="InterPro" id="IPR011006">
    <property type="entry name" value="CheY-like_superfamily"/>
</dbReference>
<dbReference type="InterPro" id="IPR001789">
    <property type="entry name" value="Sig_transdc_resp-reg_receiver"/>
</dbReference>
<feature type="region of interest" description="Disordered" evidence="4">
    <location>
        <begin position="1"/>
        <end position="43"/>
    </location>
</feature>
<feature type="modified residue" description="4-aspartylphosphate" evidence="3">
    <location>
        <position position="104"/>
    </location>
</feature>
<dbReference type="CDD" id="cd17546">
    <property type="entry name" value="REC_hyHK_CKI1_RcsC-like"/>
    <property type="match status" value="1"/>
</dbReference>
<evidence type="ECO:0000313" key="6">
    <source>
        <dbReference type="EMBL" id="PIG79577.1"/>
    </source>
</evidence>
<organism evidence="6 7">
    <name type="scientific">Aspergillus arachidicola</name>
    <dbReference type="NCBI Taxonomy" id="656916"/>
    <lineage>
        <taxon>Eukaryota</taxon>
        <taxon>Fungi</taxon>
        <taxon>Dikarya</taxon>
        <taxon>Ascomycota</taxon>
        <taxon>Pezizomycotina</taxon>
        <taxon>Eurotiomycetes</taxon>
        <taxon>Eurotiomycetidae</taxon>
        <taxon>Eurotiales</taxon>
        <taxon>Aspergillaceae</taxon>
        <taxon>Aspergillus</taxon>
        <taxon>Aspergillus subgen. Circumdati</taxon>
    </lineage>
</organism>
<dbReference type="GO" id="GO:0000160">
    <property type="term" value="P:phosphorelay signal transduction system"/>
    <property type="evidence" value="ECO:0007669"/>
    <property type="project" value="UniProtKB-KW"/>
</dbReference>
<dbReference type="Proteomes" id="UP000231358">
    <property type="component" value="Unassembled WGS sequence"/>
</dbReference>
<keyword evidence="2" id="KW-0902">Two-component regulatory system</keyword>
<dbReference type="EMBL" id="NEXV01000676">
    <property type="protein sequence ID" value="PIG79577.1"/>
    <property type="molecule type" value="Genomic_DNA"/>
</dbReference>
<dbReference type="GO" id="GO:0016301">
    <property type="term" value="F:kinase activity"/>
    <property type="evidence" value="ECO:0007669"/>
    <property type="project" value="UniProtKB-KW"/>
</dbReference>
<feature type="domain" description="Response regulatory" evidence="5">
    <location>
        <begin position="53"/>
        <end position="179"/>
    </location>
</feature>
<dbReference type="STRING" id="656916.A0A2G7FG31"/>